<comment type="caution">
    <text evidence="13">The sequence shown here is derived from an EMBL/GenBank/DDBJ whole genome shotgun (WGS) entry which is preliminary data.</text>
</comment>
<evidence type="ECO:0000313" key="14">
    <source>
        <dbReference type="Proteomes" id="UP001460270"/>
    </source>
</evidence>
<feature type="domain" description="C2H2-type" evidence="12">
    <location>
        <begin position="467"/>
        <end position="494"/>
    </location>
</feature>
<feature type="domain" description="C2H2-type" evidence="12">
    <location>
        <begin position="139"/>
        <end position="166"/>
    </location>
</feature>
<dbReference type="InterPro" id="IPR050331">
    <property type="entry name" value="Zinc_finger"/>
</dbReference>
<dbReference type="Pfam" id="PF00096">
    <property type="entry name" value="zf-C2H2"/>
    <property type="match status" value="3"/>
</dbReference>
<dbReference type="Gene3D" id="3.30.160.60">
    <property type="entry name" value="Classic Zinc Finger"/>
    <property type="match status" value="5"/>
</dbReference>
<feature type="domain" description="C2H2-type" evidence="12">
    <location>
        <begin position="343"/>
        <end position="370"/>
    </location>
</feature>
<evidence type="ECO:0000259" key="12">
    <source>
        <dbReference type="PROSITE" id="PS50157"/>
    </source>
</evidence>
<feature type="region of interest" description="Disordered" evidence="11">
    <location>
        <begin position="95"/>
        <end position="132"/>
    </location>
</feature>
<dbReference type="GO" id="GO:0010468">
    <property type="term" value="P:regulation of gene expression"/>
    <property type="evidence" value="ECO:0007669"/>
    <property type="project" value="TreeGrafter"/>
</dbReference>
<feature type="compositionally biased region" description="Basic and acidic residues" evidence="11">
    <location>
        <begin position="118"/>
        <end position="132"/>
    </location>
</feature>
<evidence type="ECO:0000313" key="13">
    <source>
        <dbReference type="EMBL" id="KAK7889182.1"/>
    </source>
</evidence>
<dbReference type="SUPFAM" id="SSF57667">
    <property type="entry name" value="beta-beta-alpha zinc fingers"/>
    <property type="match status" value="3"/>
</dbReference>
<dbReference type="GO" id="GO:0005634">
    <property type="term" value="C:nucleus"/>
    <property type="evidence" value="ECO:0007669"/>
    <property type="project" value="UniProtKB-SubCell"/>
</dbReference>
<dbReference type="GO" id="GO:0003677">
    <property type="term" value="F:DNA binding"/>
    <property type="evidence" value="ECO:0007669"/>
    <property type="project" value="UniProtKB-KW"/>
</dbReference>
<dbReference type="EMBL" id="JBBPFD010000018">
    <property type="protein sequence ID" value="KAK7889182.1"/>
    <property type="molecule type" value="Genomic_DNA"/>
</dbReference>
<evidence type="ECO:0000256" key="6">
    <source>
        <dbReference type="ARBA" id="ARBA00023015"/>
    </source>
</evidence>
<reference evidence="14" key="1">
    <citation type="submission" date="2024-04" db="EMBL/GenBank/DDBJ databases">
        <title>Salinicola lusitanus LLJ914,a marine bacterium isolated from the Okinawa Trough.</title>
        <authorList>
            <person name="Li J."/>
        </authorList>
    </citation>
    <scope>NUCLEOTIDE SEQUENCE [LARGE SCALE GENOMIC DNA]</scope>
</reference>
<dbReference type="FunFam" id="3.30.160.60:FF:000624">
    <property type="entry name" value="zinc finger protein 697"/>
    <property type="match status" value="1"/>
</dbReference>
<comment type="subcellular location">
    <subcellularLocation>
        <location evidence="1">Nucleus</location>
    </subcellularLocation>
</comment>
<dbReference type="FunFam" id="3.30.160.60:FF:000100">
    <property type="entry name" value="Zinc finger 45-like"/>
    <property type="match status" value="1"/>
</dbReference>
<evidence type="ECO:0000256" key="9">
    <source>
        <dbReference type="ARBA" id="ARBA00023242"/>
    </source>
</evidence>
<keyword evidence="8" id="KW-0804">Transcription</keyword>
<evidence type="ECO:0000256" key="5">
    <source>
        <dbReference type="ARBA" id="ARBA00022833"/>
    </source>
</evidence>
<dbReference type="AlphaFoldDB" id="A0AAW0NBG9"/>
<evidence type="ECO:0000256" key="10">
    <source>
        <dbReference type="PROSITE-ProRule" id="PRU00042"/>
    </source>
</evidence>
<evidence type="ECO:0000256" key="3">
    <source>
        <dbReference type="ARBA" id="ARBA00022737"/>
    </source>
</evidence>
<dbReference type="PROSITE" id="PS00028">
    <property type="entry name" value="ZINC_FINGER_C2H2_1"/>
    <property type="match status" value="6"/>
</dbReference>
<proteinExistence type="predicted"/>
<dbReference type="PROSITE" id="PS50157">
    <property type="entry name" value="ZINC_FINGER_C2H2_2"/>
    <property type="match status" value="6"/>
</dbReference>
<evidence type="ECO:0000256" key="1">
    <source>
        <dbReference type="ARBA" id="ARBA00004123"/>
    </source>
</evidence>
<gene>
    <name evidence="13" type="ORF">WMY93_024742</name>
</gene>
<dbReference type="InterPro" id="IPR036236">
    <property type="entry name" value="Znf_C2H2_sf"/>
</dbReference>
<keyword evidence="9" id="KW-0539">Nucleus</keyword>
<keyword evidence="14" id="KW-1185">Reference proteome</keyword>
<dbReference type="InterPro" id="IPR013087">
    <property type="entry name" value="Znf_C2H2_type"/>
</dbReference>
<dbReference type="PANTHER" id="PTHR16515">
    <property type="entry name" value="PR DOMAIN ZINC FINGER PROTEIN"/>
    <property type="match status" value="1"/>
</dbReference>
<evidence type="ECO:0000256" key="2">
    <source>
        <dbReference type="ARBA" id="ARBA00022723"/>
    </source>
</evidence>
<dbReference type="SMART" id="SM00355">
    <property type="entry name" value="ZnF_C2H2"/>
    <property type="match status" value="6"/>
</dbReference>
<keyword evidence="5" id="KW-0862">Zinc</keyword>
<feature type="domain" description="C2H2-type" evidence="12">
    <location>
        <begin position="439"/>
        <end position="466"/>
    </location>
</feature>
<dbReference type="PANTHER" id="PTHR16515:SF49">
    <property type="entry name" value="GASTRULA ZINC FINGER PROTEIN XLCGF49.1-LIKE-RELATED"/>
    <property type="match status" value="1"/>
</dbReference>
<accession>A0AAW0NBG9</accession>
<dbReference type="Proteomes" id="UP001460270">
    <property type="component" value="Unassembled WGS sequence"/>
</dbReference>
<feature type="domain" description="C2H2-type" evidence="12">
    <location>
        <begin position="371"/>
        <end position="398"/>
    </location>
</feature>
<name>A0AAW0NBG9_9GOBI</name>
<feature type="domain" description="C2H2-type" evidence="12">
    <location>
        <begin position="411"/>
        <end position="438"/>
    </location>
</feature>
<dbReference type="FunFam" id="3.30.160.60:FF:002716">
    <property type="entry name" value="Zinc finger protein 212"/>
    <property type="match status" value="1"/>
</dbReference>
<evidence type="ECO:0000256" key="8">
    <source>
        <dbReference type="ARBA" id="ARBA00023163"/>
    </source>
</evidence>
<evidence type="ECO:0000256" key="4">
    <source>
        <dbReference type="ARBA" id="ARBA00022771"/>
    </source>
</evidence>
<organism evidence="13 14">
    <name type="scientific">Mugilogobius chulae</name>
    <name type="common">yellowstripe goby</name>
    <dbReference type="NCBI Taxonomy" id="88201"/>
    <lineage>
        <taxon>Eukaryota</taxon>
        <taxon>Metazoa</taxon>
        <taxon>Chordata</taxon>
        <taxon>Craniata</taxon>
        <taxon>Vertebrata</taxon>
        <taxon>Euteleostomi</taxon>
        <taxon>Actinopterygii</taxon>
        <taxon>Neopterygii</taxon>
        <taxon>Teleostei</taxon>
        <taxon>Neoteleostei</taxon>
        <taxon>Acanthomorphata</taxon>
        <taxon>Gobiaria</taxon>
        <taxon>Gobiiformes</taxon>
        <taxon>Gobioidei</taxon>
        <taxon>Gobiidae</taxon>
        <taxon>Gobionellinae</taxon>
        <taxon>Mugilogobius</taxon>
    </lineage>
</organism>
<sequence length="505" mass="58055">MAKKSEYLRALVSERLTAVAEEIFALFESTIAEYEEELCRFKEENQRKQQLLDAQLQKDEKQDVPTLQTLLDQGNTHFSDSSETVAQKPELDLMSVKSEQSDQTDNSDEWVPTAGPSVKKEEPDETETSREDGASRVEHQCCICDQTFINPQILKRHMDVHMDDARRINRTKRNEEKKRIRCHAHNRRHFHCHAHRLTGHNHLSAVHSANGASPESPTCSVQLQVQSLCLDEGLPDLHQKQEKHDENVEFQIENDNPPPDYPQIVKCEIDQLLSESDDRDEEDLEACSSSAQHLKTEADEELYNQPYAEDSDRTLNSQFEFENFPAEASNTSFSNRQDKLKKHTCYFCQMKFKDRHSLNRHTVVHTGEKPFQCPVCAKCYSYKETLTSHMALHGSSKKPSEKGTRSKAALYTCPICMKSVTTSFALRSHVLLHTGEKPYSCPVCNKAFSQKVYVRKHMRTHTGEKPFSCSECGMRFSRKSNLNRHLKVHAAHKSDEKKIAFDNHF</sequence>
<dbReference type="GO" id="GO:0008270">
    <property type="term" value="F:zinc ion binding"/>
    <property type="evidence" value="ECO:0007669"/>
    <property type="project" value="UniProtKB-KW"/>
</dbReference>
<evidence type="ECO:0000256" key="7">
    <source>
        <dbReference type="ARBA" id="ARBA00023125"/>
    </source>
</evidence>
<evidence type="ECO:0000256" key="11">
    <source>
        <dbReference type="SAM" id="MobiDB-lite"/>
    </source>
</evidence>
<keyword evidence="2" id="KW-0479">Metal-binding</keyword>
<keyword evidence="4 10" id="KW-0863">Zinc-finger</keyword>
<protein>
    <recommendedName>
        <fullName evidence="12">C2H2-type domain-containing protein</fullName>
    </recommendedName>
</protein>
<keyword evidence="6" id="KW-0805">Transcription regulation</keyword>
<keyword evidence="7" id="KW-0238">DNA-binding</keyword>
<keyword evidence="3" id="KW-0677">Repeat</keyword>